<dbReference type="InterPro" id="IPR005158">
    <property type="entry name" value="BTAD"/>
</dbReference>
<evidence type="ECO:0000313" key="4">
    <source>
        <dbReference type="EMBL" id="MBD8034086.1"/>
    </source>
</evidence>
<dbReference type="InterPro" id="IPR059106">
    <property type="entry name" value="WHD_MalT"/>
</dbReference>
<dbReference type="InterPro" id="IPR036388">
    <property type="entry name" value="WH-like_DNA-bd_sf"/>
</dbReference>
<dbReference type="Gene3D" id="1.10.10.10">
    <property type="entry name" value="Winged helix-like DNA-binding domain superfamily/Winged helix DNA-binding domain"/>
    <property type="match status" value="1"/>
</dbReference>
<dbReference type="Pfam" id="PF25873">
    <property type="entry name" value="WHD_MalT"/>
    <property type="match status" value="1"/>
</dbReference>
<accession>A0ABR8XQ68</accession>
<dbReference type="SUPFAM" id="SSF52540">
    <property type="entry name" value="P-loop containing nucleoside triphosphate hydrolases"/>
    <property type="match status" value="1"/>
</dbReference>
<keyword evidence="2" id="KW-0804">Transcription</keyword>
<dbReference type="InterPro" id="IPR051677">
    <property type="entry name" value="AfsR-DnrI-RedD_regulator"/>
</dbReference>
<protein>
    <submittedName>
        <fullName evidence="4">Transcriptional regulator</fullName>
    </submittedName>
</protein>
<dbReference type="SUPFAM" id="SSF48452">
    <property type="entry name" value="TPR-like"/>
    <property type="match status" value="2"/>
</dbReference>
<evidence type="ECO:0000256" key="1">
    <source>
        <dbReference type="ARBA" id="ARBA00023015"/>
    </source>
</evidence>
<proteinExistence type="predicted"/>
<dbReference type="PANTHER" id="PTHR35807">
    <property type="entry name" value="TRANSCRIPTIONAL REGULATOR REDD-RELATED"/>
    <property type="match status" value="1"/>
</dbReference>
<dbReference type="RefSeq" id="WP_191704593.1">
    <property type="nucleotide sequence ID" value="NZ_JACSPW010000013.1"/>
</dbReference>
<feature type="domain" description="Bacterial transcriptional activator" evidence="3">
    <location>
        <begin position="900"/>
        <end position="1041"/>
    </location>
</feature>
<reference evidence="4 5" key="1">
    <citation type="submission" date="2020-08" db="EMBL/GenBank/DDBJ databases">
        <title>A Genomic Blueprint of the Chicken Gut Microbiome.</title>
        <authorList>
            <person name="Gilroy R."/>
            <person name="Ravi A."/>
            <person name="Getino M."/>
            <person name="Pursley I."/>
            <person name="Horton D.L."/>
            <person name="Alikhan N.-F."/>
            <person name="Baker D."/>
            <person name="Gharbi K."/>
            <person name="Hall N."/>
            <person name="Watson M."/>
            <person name="Adriaenssens E.M."/>
            <person name="Foster-Nyarko E."/>
            <person name="Jarju S."/>
            <person name="Secka A."/>
            <person name="Antonio M."/>
            <person name="Oren A."/>
            <person name="Chaudhuri R."/>
            <person name="La Ragione R.M."/>
            <person name="Hildebrand F."/>
            <person name="Pallen M.J."/>
        </authorList>
    </citation>
    <scope>NUCLEOTIDE SEQUENCE [LARGE SCALE GENOMIC DNA]</scope>
    <source>
        <strain evidence="4 5">Sa1YVA6</strain>
    </source>
</reference>
<comment type="caution">
    <text evidence="4">The sequence shown here is derived from an EMBL/GenBank/DDBJ whole genome shotgun (WGS) entry which is preliminary data.</text>
</comment>
<evidence type="ECO:0000259" key="3">
    <source>
        <dbReference type="SMART" id="SM01043"/>
    </source>
</evidence>
<dbReference type="Pfam" id="PF03704">
    <property type="entry name" value="BTAD"/>
    <property type="match status" value="1"/>
</dbReference>
<dbReference type="InterPro" id="IPR019734">
    <property type="entry name" value="TPR_rpt"/>
</dbReference>
<dbReference type="SMART" id="SM00028">
    <property type="entry name" value="TPR"/>
    <property type="match status" value="6"/>
</dbReference>
<sequence>MEQHIFVSKLISPTPANNYLRRAKLMKKLSDWPHAKCTILHSSAGYGKTSLISQFINDQKTKCAWYQITSDDDSIFPFLRHFIFSIQQHFPSFGEKLKGWDVTVKFHNMEELLQLSKQIANELYDIKEPFLIVLDDYHHVSHVFPINYVMNQILQYLPGNLHIIVATRKMPEWSCLLTLRMNNQLIECLEQEFIFSEDDVQYLFEAFFERQLTDEQCEFIMQMTEGWAMAIMLLGYKAKYSHEQLVDIAEGTVGNFFAYLSAEVFDKLDEQLQLQLLKLGIHQVISLEVITELYGPEWIEQVKPKLDELAFITPLAGGTKYRFHALFQQFLQQRLSEYYPDLYEEFHEQAAEYYAYQNLGVLAVTHAAQLKNPHYYITLLLQFAPHFIEAGQFEFLLERLKDFSIDQKPYQLLYYEGECQRYRAQYERAKNAYNECFIKAQLQQDQLFLMRSQFGLANIYLDTLQPVFAEHHLQQAIALLNEVKISDTERHLINSLYTENLINLGKAGEALRWSKSQNLQLSINNIDARLYLRHGQLEIAKELLNARVSKPFQWEEAHRTTDLLLVLIDILMGENVQAYSRIIEGGKEELVDMPYTLALTKLRKGLALLNMEMKDFERAKACFDETLELLNQIHVKRIKAECYMGLILYYRSNVIEAKRHAQIGLRETNKVQDFWMSALLLTALTKVLAENSHFEEAIDTAKQALSYYERSEDSYGQMVCSFWLAYCFSKVDDQQNASENYLHFWNLCVNDYPFFIEKKTLFGPQHLILFVQLAKQLQHDVPVFGQLKIQDAPSTELSLTLFGPIQIRRDYNVIQEKEWKRMKAKELFLYLYIHREQFVSRQQICEAIWQQDEEAMQRDFKVVFNAMLKTLEPTRSAREESHFITRRQHLYKLEDRWIQSDVAHFTYYAQRGMEEKTAKLSNEWLKLAMRLVDGQFCSDFEREWIGSIQAHYNEQILKILERVAQNYVRLQQFDKVIRWAERIIALDDGHEEGYRLLMLAHYYLGNRREALKQYERCVNVLDEQYKITPMDPTEQLYELVLKM</sequence>
<keyword evidence="1" id="KW-0805">Transcription regulation</keyword>
<dbReference type="EMBL" id="JACSPW010000013">
    <property type="protein sequence ID" value="MBD8034086.1"/>
    <property type="molecule type" value="Genomic_DNA"/>
</dbReference>
<organism evidence="4 5">
    <name type="scientific">Solibacillus merdavium</name>
    <dbReference type="NCBI Taxonomy" id="2762218"/>
    <lineage>
        <taxon>Bacteria</taxon>
        <taxon>Bacillati</taxon>
        <taxon>Bacillota</taxon>
        <taxon>Bacilli</taxon>
        <taxon>Bacillales</taxon>
        <taxon>Caryophanaceae</taxon>
        <taxon>Solibacillus</taxon>
    </lineage>
</organism>
<dbReference type="InterPro" id="IPR011990">
    <property type="entry name" value="TPR-like_helical_dom_sf"/>
</dbReference>
<name>A0ABR8XQ68_9BACL</name>
<dbReference type="PANTHER" id="PTHR35807:SF2">
    <property type="entry name" value="TRANSCRIPTIONAL ACTIVATOR DOMAIN"/>
    <property type="match status" value="1"/>
</dbReference>
<keyword evidence="5" id="KW-1185">Reference proteome</keyword>
<dbReference type="Gene3D" id="1.25.40.10">
    <property type="entry name" value="Tetratricopeptide repeat domain"/>
    <property type="match status" value="2"/>
</dbReference>
<dbReference type="Proteomes" id="UP000600565">
    <property type="component" value="Unassembled WGS sequence"/>
</dbReference>
<gene>
    <name evidence="4" type="ORF">H9632_13525</name>
</gene>
<dbReference type="SUPFAM" id="SSF46894">
    <property type="entry name" value="C-terminal effector domain of the bipartite response regulators"/>
    <property type="match status" value="1"/>
</dbReference>
<dbReference type="InterPro" id="IPR016032">
    <property type="entry name" value="Sig_transdc_resp-reg_C-effctor"/>
</dbReference>
<evidence type="ECO:0000313" key="5">
    <source>
        <dbReference type="Proteomes" id="UP000600565"/>
    </source>
</evidence>
<dbReference type="SMART" id="SM01043">
    <property type="entry name" value="BTAD"/>
    <property type="match status" value="1"/>
</dbReference>
<evidence type="ECO:0000256" key="2">
    <source>
        <dbReference type="ARBA" id="ARBA00023163"/>
    </source>
</evidence>
<dbReference type="InterPro" id="IPR027417">
    <property type="entry name" value="P-loop_NTPase"/>
</dbReference>
<dbReference type="Gene3D" id="3.40.50.300">
    <property type="entry name" value="P-loop containing nucleotide triphosphate hydrolases"/>
    <property type="match status" value="1"/>
</dbReference>